<keyword evidence="4" id="KW-1185">Reference proteome</keyword>
<reference evidence="3" key="1">
    <citation type="journal article" date="2020" name="Fungal Divers.">
        <title>Resolving the Mortierellaceae phylogeny through synthesis of multi-gene phylogenetics and phylogenomics.</title>
        <authorList>
            <person name="Vandepol N."/>
            <person name="Liber J."/>
            <person name="Desiro A."/>
            <person name="Na H."/>
            <person name="Kennedy M."/>
            <person name="Barry K."/>
            <person name="Grigoriev I.V."/>
            <person name="Miller A.N."/>
            <person name="O'Donnell K."/>
            <person name="Stajich J.E."/>
            <person name="Bonito G."/>
        </authorList>
    </citation>
    <scope>NUCLEOTIDE SEQUENCE</scope>
    <source>
        <strain evidence="3">NVP1</strain>
    </source>
</reference>
<evidence type="ECO:0000256" key="1">
    <source>
        <dbReference type="ARBA" id="ARBA00008903"/>
    </source>
</evidence>
<comment type="caution">
    <text evidence="3">The sequence shown here is derived from an EMBL/GenBank/DDBJ whole genome shotgun (WGS) entry which is preliminary data.</text>
</comment>
<dbReference type="Gene3D" id="3.30.1780.10">
    <property type="entry name" value="ornithine cyclodeaminase, domain 1"/>
    <property type="match status" value="1"/>
</dbReference>
<dbReference type="Pfam" id="PF02423">
    <property type="entry name" value="OCD_Mu_crystall"/>
    <property type="match status" value="2"/>
</dbReference>
<dbReference type="InterPro" id="IPR036291">
    <property type="entry name" value="NAD(P)-bd_dom_sf"/>
</dbReference>
<dbReference type="Gene3D" id="3.40.50.720">
    <property type="entry name" value="NAD(P)-binding Rossmann-like Domain"/>
    <property type="match status" value="1"/>
</dbReference>
<proteinExistence type="inferred from homology"/>
<dbReference type="PANTHER" id="PTHR13812">
    <property type="entry name" value="KETIMINE REDUCTASE MU-CRYSTALLIN"/>
    <property type="match status" value="1"/>
</dbReference>
<evidence type="ECO:0000313" key="3">
    <source>
        <dbReference type="EMBL" id="KAF9327905.1"/>
    </source>
</evidence>
<organism evidence="3 4">
    <name type="scientific">Podila minutissima</name>
    <dbReference type="NCBI Taxonomy" id="64525"/>
    <lineage>
        <taxon>Eukaryota</taxon>
        <taxon>Fungi</taxon>
        <taxon>Fungi incertae sedis</taxon>
        <taxon>Mucoromycota</taxon>
        <taxon>Mortierellomycotina</taxon>
        <taxon>Mortierellomycetes</taxon>
        <taxon>Mortierellales</taxon>
        <taxon>Mortierellaceae</taxon>
        <taxon>Podila</taxon>
    </lineage>
</organism>
<feature type="region of interest" description="Disordered" evidence="2">
    <location>
        <begin position="333"/>
        <end position="361"/>
    </location>
</feature>
<dbReference type="GO" id="GO:0005737">
    <property type="term" value="C:cytoplasm"/>
    <property type="evidence" value="ECO:0007669"/>
    <property type="project" value="TreeGrafter"/>
</dbReference>
<dbReference type="Proteomes" id="UP000696485">
    <property type="component" value="Unassembled WGS sequence"/>
</dbReference>
<evidence type="ECO:0000256" key="2">
    <source>
        <dbReference type="SAM" id="MobiDB-lite"/>
    </source>
</evidence>
<dbReference type="PANTHER" id="PTHR13812:SF19">
    <property type="entry name" value="KETIMINE REDUCTASE MU-CRYSTALLIN"/>
    <property type="match status" value="1"/>
</dbReference>
<dbReference type="SUPFAM" id="SSF51735">
    <property type="entry name" value="NAD(P)-binding Rossmann-fold domains"/>
    <property type="match status" value="1"/>
</dbReference>
<feature type="compositionally biased region" description="Low complexity" evidence="2">
    <location>
        <begin position="345"/>
        <end position="356"/>
    </location>
</feature>
<protein>
    <recommendedName>
        <fullName evidence="5">Ornithine cyclodeaminase</fullName>
    </recommendedName>
</protein>
<gene>
    <name evidence="3" type="ORF">BG006_008849</name>
</gene>
<name>A0A9P5VJV4_9FUNG</name>
<sequence>MPPVRILSFEQVATVLDRIDKEAILTSQAQAFHAYSLQETQTPQRIGLETDSHKTLIMPSRINTLTSTVKIVSVPKTNSKDGLPGMTIVLDNITGEPKGLVNARLLTALRTAAGSALATRAVFTSKRGQDSQKLTLVVFGSGAQAKAHIQLLAHVLPQRIQEVVICNRSLPRARDLVEELGPQMPSISIKAYSTGTGEVYPEPESQGTDLSNEDRLRKIVQRADVICTCTNSHQALFPGEWVQPGAHLNMVGSYTPEMHEVDQTLIRRAFTIVDARRECEEEAGEFILARKEAGDDGVLVEIGQIFNKSGEFDKARFPAQIAQLPITLTSVLSSSTSGAPEPLDTSSGSPSSTEPGQAKIMTPQRDVSIFKSVGIAAQDVAITALVLDAAEQMDVGAVVPF</sequence>
<dbReference type="AlphaFoldDB" id="A0A9P5VJV4"/>
<dbReference type="InterPro" id="IPR023401">
    <property type="entry name" value="ODC_N"/>
</dbReference>
<dbReference type="PIRSF" id="PIRSF001439">
    <property type="entry name" value="CryM"/>
    <property type="match status" value="1"/>
</dbReference>
<comment type="similarity">
    <text evidence="1">Belongs to the ornithine cyclodeaminase/mu-crystallin family.</text>
</comment>
<evidence type="ECO:0000313" key="4">
    <source>
        <dbReference type="Proteomes" id="UP000696485"/>
    </source>
</evidence>
<dbReference type="EMBL" id="JAAAUY010000615">
    <property type="protein sequence ID" value="KAF9327905.1"/>
    <property type="molecule type" value="Genomic_DNA"/>
</dbReference>
<dbReference type="InterPro" id="IPR003462">
    <property type="entry name" value="ODC_Mu_crystall"/>
</dbReference>
<accession>A0A9P5VJV4</accession>
<evidence type="ECO:0008006" key="5">
    <source>
        <dbReference type="Google" id="ProtNLM"/>
    </source>
</evidence>